<accession>A0A6I2QZW9</accession>
<dbReference type="SUPFAM" id="SSF55979">
    <property type="entry name" value="DNA clamp"/>
    <property type="match status" value="2"/>
</dbReference>
<dbReference type="PANTHER" id="PTHR30478:SF0">
    <property type="entry name" value="BETA SLIDING CLAMP"/>
    <property type="match status" value="1"/>
</dbReference>
<keyword evidence="6" id="KW-0235">DNA replication</keyword>
<proteinExistence type="inferred from homology"/>
<comment type="caution">
    <text evidence="9">The sequence shown here is derived from an EMBL/GenBank/DDBJ whole genome shotgun (WGS) entry which is preliminary data.</text>
</comment>
<protein>
    <submittedName>
        <fullName evidence="9">Uncharacterized protein</fullName>
    </submittedName>
</protein>
<keyword evidence="7" id="KW-0239">DNA-directed DNA polymerase</keyword>
<evidence type="ECO:0000256" key="5">
    <source>
        <dbReference type="ARBA" id="ARBA00022695"/>
    </source>
</evidence>
<evidence type="ECO:0000256" key="2">
    <source>
        <dbReference type="ARBA" id="ARBA00010752"/>
    </source>
</evidence>
<organism evidence="9 10">
    <name type="scientific">Flavonifractor plautii</name>
    <name type="common">Fusobacterium plautii</name>
    <dbReference type="NCBI Taxonomy" id="292800"/>
    <lineage>
        <taxon>Bacteria</taxon>
        <taxon>Bacillati</taxon>
        <taxon>Bacillota</taxon>
        <taxon>Clostridia</taxon>
        <taxon>Eubacteriales</taxon>
        <taxon>Oscillospiraceae</taxon>
        <taxon>Flavonifractor</taxon>
    </lineage>
</organism>
<reference evidence="9 10" key="1">
    <citation type="journal article" date="2019" name="Nat. Med.">
        <title>A library of human gut bacterial isolates paired with longitudinal multiomics data enables mechanistic microbiome research.</title>
        <authorList>
            <person name="Poyet M."/>
            <person name="Groussin M."/>
            <person name="Gibbons S.M."/>
            <person name="Avila-Pacheco J."/>
            <person name="Jiang X."/>
            <person name="Kearney S.M."/>
            <person name="Perrotta A.R."/>
            <person name="Berdy B."/>
            <person name="Zhao S."/>
            <person name="Lieberman T.D."/>
            <person name="Swanson P.K."/>
            <person name="Smith M."/>
            <person name="Roesemann S."/>
            <person name="Alexander J.E."/>
            <person name="Rich S.A."/>
            <person name="Livny J."/>
            <person name="Vlamakis H."/>
            <person name="Clish C."/>
            <person name="Bullock K."/>
            <person name="Deik A."/>
            <person name="Scott J."/>
            <person name="Pierce K.A."/>
            <person name="Xavier R.J."/>
            <person name="Alm E.J."/>
        </authorList>
    </citation>
    <scope>NUCLEOTIDE SEQUENCE [LARGE SCALE GENOMIC DNA]</scope>
    <source>
        <strain evidence="9 10">BIOML-A2</strain>
    </source>
</reference>
<keyword evidence="8" id="KW-0238">DNA-binding</keyword>
<evidence type="ECO:0000313" key="10">
    <source>
        <dbReference type="Proteomes" id="UP000434475"/>
    </source>
</evidence>
<dbReference type="RefSeq" id="WP_172697104.1">
    <property type="nucleotide sequence ID" value="NZ_WKPR01000002.1"/>
</dbReference>
<evidence type="ECO:0000256" key="3">
    <source>
        <dbReference type="ARBA" id="ARBA00022490"/>
    </source>
</evidence>
<dbReference type="GO" id="GO:0009360">
    <property type="term" value="C:DNA polymerase III complex"/>
    <property type="evidence" value="ECO:0007669"/>
    <property type="project" value="InterPro"/>
</dbReference>
<sequence length="365" mass="40774">MKTIVDAKPFSDALANACTVPRKSRIPCLNEVYVHAYPDKCILAATDLTTWLITEIPAQGDEFSFIFSRSCVAEKASRYFCGELVMEYDVLENEKRPRSRLTMRNGARTCEFEASSGEDYPDLPNEDGAPLFSVQAGRLMDRIKRTGYAAEKPSAHARPIGGCIQFSGNSIFALDGRRMAWDTDESLTAPREFGLQLDFLAHLKVFGEARVDFLWGARYLQVTDGRTHLFSHHRELSVFNFQGAIPQRYAEQFTVSSKEFLRELTYLKGLLPKRAKPYVYFHNGTLTALASGEKYRTAISISGKTDLTVGFDLVYMMDALKQFSGEPWVTVKFSGGMSPIVIGAEDRSDHALVLPVRVKSDADAA</sequence>
<name>A0A6I2QZW9_FLAPL</name>
<keyword evidence="3" id="KW-0963">Cytoplasm</keyword>
<dbReference type="GO" id="GO:0005737">
    <property type="term" value="C:cytoplasm"/>
    <property type="evidence" value="ECO:0007669"/>
    <property type="project" value="UniProtKB-SubCell"/>
</dbReference>
<evidence type="ECO:0000256" key="7">
    <source>
        <dbReference type="ARBA" id="ARBA00022932"/>
    </source>
</evidence>
<evidence type="ECO:0000256" key="8">
    <source>
        <dbReference type="ARBA" id="ARBA00023125"/>
    </source>
</evidence>
<evidence type="ECO:0000256" key="1">
    <source>
        <dbReference type="ARBA" id="ARBA00004496"/>
    </source>
</evidence>
<dbReference type="GO" id="GO:0003677">
    <property type="term" value="F:DNA binding"/>
    <property type="evidence" value="ECO:0007669"/>
    <property type="project" value="UniProtKB-KW"/>
</dbReference>
<keyword evidence="5" id="KW-0548">Nucleotidyltransferase</keyword>
<dbReference type="InterPro" id="IPR001001">
    <property type="entry name" value="DNA_polIII_beta"/>
</dbReference>
<dbReference type="Gene3D" id="3.70.10.10">
    <property type="match status" value="1"/>
</dbReference>
<dbReference type="EMBL" id="WKPR01000002">
    <property type="protein sequence ID" value="MSB18210.1"/>
    <property type="molecule type" value="Genomic_DNA"/>
</dbReference>
<dbReference type="GO" id="GO:0003887">
    <property type="term" value="F:DNA-directed DNA polymerase activity"/>
    <property type="evidence" value="ECO:0007669"/>
    <property type="project" value="UniProtKB-KW"/>
</dbReference>
<dbReference type="PANTHER" id="PTHR30478">
    <property type="entry name" value="DNA POLYMERASE III SUBUNIT BETA"/>
    <property type="match status" value="1"/>
</dbReference>
<comment type="subcellular location">
    <subcellularLocation>
        <location evidence="1">Cytoplasm</location>
    </subcellularLocation>
</comment>
<dbReference type="Gene3D" id="3.10.150.10">
    <property type="entry name" value="DNA Polymerase III, subunit A, domain 2"/>
    <property type="match status" value="1"/>
</dbReference>
<evidence type="ECO:0000256" key="6">
    <source>
        <dbReference type="ARBA" id="ARBA00022705"/>
    </source>
</evidence>
<keyword evidence="4" id="KW-0808">Transferase</keyword>
<evidence type="ECO:0000256" key="4">
    <source>
        <dbReference type="ARBA" id="ARBA00022679"/>
    </source>
</evidence>
<dbReference type="SMART" id="SM00480">
    <property type="entry name" value="POL3Bc"/>
    <property type="match status" value="1"/>
</dbReference>
<comment type="similarity">
    <text evidence="2">Belongs to the beta sliding clamp family.</text>
</comment>
<dbReference type="AlphaFoldDB" id="A0A6I2QZW9"/>
<dbReference type="InterPro" id="IPR046938">
    <property type="entry name" value="DNA_clamp_sf"/>
</dbReference>
<evidence type="ECO:0000313" key="9">
    <source>
        <dbReference type="EMBL" id="MSB18210.1"/>
    </source>
</evidence>
<dbReference type="Proteomes" id="UP000434475">
    <property type="component" value="Unassembled WGS sequence"/>
</dbReference>
<gene>
    <name evidence="9" type="ORF">GKE97_01610</name>
</gene>
<dbReference type="GO" id="GO:0006271">
    <property type="term" value="P:DNA strand elongation involved in DNA replication"/>
    <property type="evidence" value="ECO:0007669"/>
    <property type="project" value="TreeGrafter"/>
</dbReference>